<dbReference type="GeneID" id="5726414"/>
<dbReference type="OrthoDB" id="549599at2759"/>
<dbReference type="Proteomes" id="UP000006906">
    <property type="component" value="Chromosome 7"/>
</dbReference>
<sequence>MNAVNVATFWIQLTIVATDAKRTMQCQQLARRVLGKTLAFTPVMELRQLANVLYSMGKLRLELSKEQLGPHLTEHIESRLGELLDRKGFGNELDLTQLWYGLALCKFQWDSELLTRLVAGTIGEMEAWESMTGAGDTLANMAQLAESITLTDQQKQDLVGVIGALTDRVDLERRDFHALSGTVWATRSLQLAVPKPQLRRQVNLLLAAPRPLSVRRSLVSRFLENCSKLGAKPETPAEAQDWFELLKDAGPAEWKVEEIRWGLGTLATIDKFSPSPEVKQMVLDAAASKGVRSAADAGVLLQLSEAWGIALPAEVCARLVRMRGSGGPKP</sequence>
<organism evidence="1 2">
    <name type="scientific">Chlamydomonas reinhardtii</name>
    <name type="common">Chlamydomonas smithii</name>
    <dbReference type="NCBI Taxonomy" id="3055"/>
    <lineage>
        <taxon>Eukaryota</taxon>
        <taxon>Viridiplantae</taxon>
        <taxon>Chlorophyta</taxon>
        <taxon>core chlorophytes</taxon>
        <taxon>Chlorophyceae</taxon>
        <taxon>CS clade</taxon>
        <taxon>Chlamydomonadales</taxon>
        <taxon>Chlamydomonadaceae</taxon>
        <taxon>Chlamydomonas</taxon>
    </lineage>
</organism>
<name>A0A2K3DJ52_CHLRE</name>
<dbReference type="RefSeq" id="XP_001700865.2">
    <property type="nucleotide sequence ID" value="XM_001700813.2"/>
</dbReference>
<evidence type="ECO:0000313" key="2">
    <source>
        <dbReference type="Proteomes" id="UP000006906"/>
    </source>
</evidence>
<protein>
    <submittedName>
        <fullName evidence="1">Uncharacterized protein</fullName>
    </submittedName>
</protein>
<accession>A0A2K3DJ52</accession>
<dbReference type="EMBL" id="CM008968">
    <property type="protein sequence ID" value="PNW80559.1"/>
    <property type="molecule type" value="Genomic_DNA"/>
</dbReference>
<dbReference type="AlphaFoldDB" id="A0A2K3DJ52"/>
<dbReference type="Gramene" id="PNW80559">
    <property type="protein sequence ID" value="PNW80559"/>
    <property type="gene ID" value="CHLRE_07g322700v5"/>
</dbReference>
<gene>
    <name evidence="1" type="ORF">CHLRE_07g322700v5</name>
</gene>
<dbReference type="PaxDb" id="3055-EDP07119"/>
<dbReference type="KEGG" id="cre:CHLRE_07g322700v5"/>
<proteinExistence type="predicted"/>
<dbReference type="ExpressionAtlas" id="A0A2K3DJ52">
    <property type="expression patterns" value="differential"/>
</dbReference>
<evidence type="ECO:0000313" key="1">
    <source>
        <dbReference type="EMBL" id="PNW80559.1"/>
    </source>
</evidence>
<reference evidence="1 2" key="1">
    <citation type="journal article" date="2007" name="Science">
        <title>The Chlamydomonas genome reveals the evolution of key animal and plant functions.</title>
        <authorList>
            <person name="Merchant S.S."/>
            <person name="Prochnik S.E."/>
            <person name="Vallon O."/>
            <person name="Harris E.H."/>
            <person name="Karpowicz S.J."/>
            <person name="Witman G.B."/>
            <person name="Terry A."/>
            <person name="Salamov A."/>
            <person name="Fritz-Laylin L.K."/>
            <person name="Marechal-Drouard L."/>
            <person name="Marshall W.F."/>
            <person name="Qu L.H."/>
            <person name="Nelson D.R."/>
            <person name="Sanderfoot A.A."/>
            <person name="Spalding M.H."/>
            <person name="Kapitonov V.V."/>
            <person name="Ren Q."/>
            <person name="Ferris P."/>
            <person name="Lindquist E."/>
            <person name="Shapiro H."/>
            <person name="Lucas S.M."/>
            <person name="Grimwood J."/>
            <person name="Schmutz J."/>
            <person name="Cardol P."/>
            <person name="Cerutti H."/>
            <person name="Chanfreau G."/>
            <person name="Chen C.L."/>
            <person name="Cognat V."/>
            <person name="Croft M.T."/>
            <person name="Dent R."/>
            <person name="Dutcher S."/>
            <person name="Fernandez E."/>
            <person name="Fukuzawa H."/>
            <person name="Gonzalez-Ballester D."/>
            <person name="Gonzalez-Halphen D."/>
            <person name="Hallmann A."/>
            <person name="Hanikenne M."/>
            <person name="Hippler M."/>
            <person name="Inwood W."/>
            <person name="Jabbari K."/>
            <person name="Kalanon M."/>
            <person name="Kuras R."/>
            <person name="Lefebvre P.A."/>
            <person name="Lemaire S.D."/>
            <person name="Lobanov A.V."/>
            <person name="Lohr M."/>
            <person name="Manuell A."/>
            <person name="Meier I."/>
            <person name="Mets L."/>
            <person name="Mittag M."/>
            <person name="Mittelmeier T."/>
            <person name="Moroney J.V."/>
            <person name="Moseley J."/>
            <person name="Napoli C."/>
            <person name="Nedelcu A.M."/>
            <person name="Niyogi K."/>
            <person name="Novoselov S.V."/>
            <person name="Paulsen I.T."/>
            <person name="Pazour G."/>
            <person name="Purton S."/>
            <person name="Ral J.P."/>
            <person name="Riano-Pachon D.M."/>
            <person name="Riekhof W."/>
            <person name="Rymarquis L."/>
            <person name="Schroda M."/>
            <person name="Stern D."/>
            <person name="Umen J."/>
            <person name="Willows R."/>
            <person name="Wilson N."/>
            <person name="Zimmer S.L."/>
            <person name="Allmer J."/>
            <person name="Balk J."/>
            <person name="Bisova K."/>
            <person name="Chen C.J."/>
            <person name="Elias M."/>
            <person name="Gendler K."/>
            <person name="Hauser C."/>
            <person name="Lamb M.R."/>
            <person name="Ledford H."/>
            <person name="Long J.C."/>
            <person name="Minagawa J."/>
            <person name="Page M.D."/>
            <person name="Pan J."/>
            <person name="Pootakham W."/>
            <person name="Roje S."/>
            <person name="Rose A."/>
            <person name="Stahlberg E."/>
            <person name="Terauchi A.M."/>
            <person name="Yang P."/>
            <person name="Ball S."/>
            <person name="Bowler C."/>
            <person name="Dieckmann C.L."/>
            <person name="Gladyshev V.N."/>
            <person name="Green P."/>
            <person name="Jorgensen R."/>
            <person name="Mayfield S."/>
            <person name="Mueller-Roeber B."/>
            <person name="Rajamani S."/>
            <person name="Sayre R.T."/>
            <person name="Brokstein P."/>
            <person name="Dubchak I."/>
            <person name="Goodstein D."/>
            <person name="Hornick L."/>
            <person name="Huang Y.W."/>
            <person name="Jhaveri J."/>
            <person name="Luo Y."/>
            <person name="Martinez D."/>
            <person name="Ngau W.C."/>
            <person name="Otillar B."/>
            <person name="Poliakov A."/>
            <person name="Porter A."/>
            <person name="Szajkowski L."/>
            <person name="Werner G."/>
            <person name="Zhou K."/>
            <person name="Grigoriev I.V."/>
            <person name="Rokhsar D.S."/>
            <person name="Grossman A.R."/>
        </authorList>
    </citation>
    <scope>NUCLEOTIDE SEQUENCE [LARGE SCALE GENOMIC DNA]</scope>
    <source>
        <strain evidence="2">CC-503</strain>
    </source>
</reference>
<keyword evidence="2" id="KW-1185">Reference proteome</keyword>
<dbReference type="InParanoid" id="A0A2K3DJ52"/>